<dbReference type="PANTHER" id="PTHR21143:SF104">
    <property type="entry name" value="GUSTATORY RECEPTOR 8A-RELATED"/>
    <property type="match status" value="1"/>
</dbReference>
<reference evidence="9" key="2">
    <citation type="submission" date="2020-05" db="UniProtKB">
        <authorList>
            <consortium name="EnsemblMetazoa"/>
        </authorList>
    </citation>
    <scope>IDENTIFICATION</scope>
    <source>
        <strain evidence="9">WRAIR2</strain>
    </source>
</reference>
<evidence type="ECO:0000256" key="4">
    <source>
        <dbReference type="ARBA" id="ARBA00022989"/>
    </source>
</evidence>
<evidence type="ECO:0000256" key="6">
    <source>
        <dbReference type="ARBA" id="ARBA00023170"/>
    </source>
</evidence>
<evidence type="ECO:0000256" key="1">
    <source>
        <dbReference type="ARBA" id="ARBA00004651"/>
    </source>
</evidence>
<dbReference type="EnsemblMetazoa" id="ADIR010097-RA">
    <property type="protein sequence ID" value="ADIR010097-PA"/>
    <property type="gene ID" value="ADIR010097"/>
</dbReference>
<dbReference type="STRING" id="7168.A0A182NR12"/>
<feature type="transmembrane region" description="Helical" evidence="8">
    <location>
        <begin position="175"/>
        <end position="199"/>
    </location>
</feature>
<keyword evidence="4 8" id="KW-1133">Transmembrane helix</keyword>
<name>A0A182NR12_9DIPT</name>
<reference evidence="10" key="1">
    <citation type="submission" date="2013-03" db="EMBL/GenBank/DDBJ databases">
        <title>The Genome Sequence of Anopheles dirus WRAIR2.</title>
        <authorList>
            <consortium name="The Broad Institute Genomics Platform"/>
            <person name="Neafsey D.E."/>
            <person name="Walton C."/>
            <person name="Walker B."/>
            <person name="Young S.K."/>
            <person name="Zeng Q."/>
            <person name="Gargeya S."/>
            <person name="Fitzgerald M."/>
            <person name="Haas B."/>
            <person name="Abouelleil A."/>
            <person name="Allen A.W."/>
            <person name="Alvarado L."/>
            <person name="Arachchi H.M."/>
            <person name="Berlin A.M."/>
            <person name="Chapman S.B."/>
            <person name="Gainer-Dewar J."/>
            <person name="Goldberg J."/>
            <person name="Griggs A."/>
            <person name="Gujja S."/>
            <person name="Hansen M."/>
            <person name="Howarth C."/>
            <person name="Imamovic A."/>
            <person name="Ireland A."/>
            <person name="Larimer J."/>
            <person name="McCowan C."/>
            <person name="Murphy C."/>
            <person name="Pearson M."/>
            <person name="Poon T.W."/>
            <person name="Priest M."/>
            <person name="Roberts A."/>
            <person name="Saif S."/>
            <person name="Shea T."/>
            <person name="Sisk P."/>
            <person name="Sykes S."/>
            <person name="Wortman J."/>
            <person name="Nusbaum C."/>
            <person name="Birren B."/>
        </authorList>
    </citation>
    <scope>NUCLEOTIDE SEQUENCE [LARGE SCALE GENOMIC DNA]</scope>
    <source>
        <strain evidence="10">WRAIR2</strain>
    </source>
</reference>
<dbReference type="GO" id="GO:0007635">
    <property type="term" value="P:chemosensory behavior"/>
    <property type="evidence" value="ECO:0007669"/>
    <property type="project" value="TreeGrafter"/>
</dbReference>
<keyword evidence="2 8" id="KW-1003">Cell membrane</keyword>
<keyword evidence="5 8" id="KW-0472">Membrane</keyword>
<dbReference type="GO" id="GO:0030425">
    <property type="term" value="C:dendrite"/>
    <property type="evidence" value="ECO:0007669"/>
    <property type="project" value="TreeGrafter"/>
</dbReference>
<comment type="function">
    <text evidence="8">Gustatory receptor which mediates acceptance or avoidance behavior, depending on its substrates.</text>
</comment>
<feature type="transmembrane region" description="Helical" evidence="8">
    <location>
        <begin position="262"/>
        <end position="282"/>
    </location>
</feature>
<feature type="transmembrane region" description="Helical" evidence="8">
    <location>
        <begin position="294"/>
        <end position="314"/>
    </location>
</feature>
<feature type="transmembrane region" description="Helical" evidence="8">
    <location>
        <begin position="371"/>
        <end position="390"/>
    </location>
</feature>
<evidence type="ECO:0000313" key="9">
    <source>
        <dbReference type="EnsemblMetazoa" id="ADIR010097-PA"/>
    </source>
</evidence>
<dbReference type="GO" id="GO:0008049">
    <property type="term" value="P:male courtship behavior"/>
    <property type="evidence" value="ECO:0007669"/>
    <property type="project" value="TreeGrafter"/>
</dbReference>
<dbReference type="InterPro" id="IPR013604">
    <property type="entry name" value="7TM_chemorcpt"/>
</dbReference>
<evidence type="ECO:0000256" key="2">
    <source>
        <dbReference type="ARBA" id="ARBA00022475"/>
    </source>
</evidence>
<accession>A0A182NR12</accession>
<evidence type="ECO:0000256" key="8">
    <source>
        <dbReference type="RuleBase" id="RU363108"/>
    </source>
</evidence>
<organism evidence="9 10">
    <name type="scientific">Anopheles dirus</name>
    <dbReference type="NCBI Taxonomy" id="7168"/>
    <lineage>
        <taxon>Eukaryota</taxon>
        <taxon>Metazoa</taxon>
        <taxon>Ecdysozoa</taxon>
        <taxon>Arthropoda</taxon>
        <taxon>Hexapoda</taxon>
        <taxon>Insecta</taxon>
        <taxon>Pterygota</taxon>
        <taxon>Neoptera</taxon>
        <taxon>Endopterygota</taxon>
        <taxon>Diptera</taxon>
        <taxon>Nematocera</taxon>
        <taxon>Culicoidea</taxon>
        <taxon>Culicidae</taxon>
        <taxon>Anophelinae</taxon>
        <taxon>Anopheles</taxon>
    </lineage>
</organism>
<sequence>MCSPNKTPRHIYDVLQPLLKFSKVCGLSIFHIVGEPPYVQIIVTPGDYAALAVNVTLNCLCVYLNIFNGRMSRLTGSAVMDAGMGFLFPFGAIIMIVLAIDNFLRRHSTCAIIAELFQVDRSLQRKNLKLDHRQQYLMLFRSLMVLVTLVMIGTTFSLLMAIVSRFSLISHAINAYSYLLTGIQFMIVNFHFVSAARLVTYRLEMIKQGLRHSMEAGSWWIDRKHRWGRKVDPIDVIGELGNDYAALLHIVERVNRIYSNQIIFLVTGVGMFSIFVIYSASYSYYLGKTDEVRLTGILLTAWVFYVIMMGLIFSSGMKVDDASRDIVYVLSKAVQREGDLAIRRKLLSLSQQILFRQPTMRSLFYAFNWKTAFNMCGFVVTYLVILIQFADISDS</sequence>
<keyword evidence="6 8" id="KW-0675">Receptor</keyword>
<evidence type="ECO:0000256" key="3">
    <source>
        <dbReference type="ARBA" id="ARBA00022692"/>
    </source>
</evidence>
<dbReference type="GO" id="GO:0043025">
    <property type="term" value="C:neuronal cell body"/>
    <property type="evidence" value="ECO:0007669"/>
    <property type="project" value="TreeGrafter"/>
</dbReference>
<evidence type="ECO:0000313" key="10">
    <source>
        <dbReference type="Proteomes" id="UP000075884"/>
    </source>
</evidence>
<dbReference type="Proteomes" id="UP000075884">
    <property type="component" value="Unassembled WGS sequence"/>
</dbReference>
<comment type="subcellular location">
    <subcellularLocation>
        <location evidence="1 8">Cell membrane</location>
        <topology evidence="1 8">Multi-pass membrane protein</topology>
    </subcellularLocation>
</comment>
<feature type="transmembrane region" description="Helical" evidence="8">
    <location>
        <begin position="78"/>
        <end position="100"/>
    </location>
</feature>
<feature type="transmembrane region" description="Helical" evidence="8">
    <location>
        <begin position="48"/>
        <end position="66"/>
    </location>
</feature>
<dbReference type="Pfam" id="PF08395">
    <property type="entry name" value="7tm_7"/>
    <property type="match status" value="1"/>
</dbReference>
<dbReference type="GO" id="GO:0005886">
    <property type="term" value="C:plasma membrane"/>
    <property type="evidence" value="ECO:0007669"/>
    <property type="project" value="UniProtKB-SubCell"/>
</dbReference>
<keyword evidence="10" id="KW-1185">Reference proteome</keyword>
<evidence type="ECO:0000256" key="5">
    <source>
        <dbReference type="ARBA" id="ARBA00023136"/>
    </source>
</evidence>
<dbReference type="AlphaFoldDB" id="A0A182NR12"/>
<keyword evidence="7 8" id="KW-0807">Transducer</keyword>
<dbReference type="VEuPathDB" id="VectorBase:ADIR010097"/>
<dbReference type="GO" id="GO:0030424">
    <property type="term" value="C:axon"/>
    <property type="evidence" value="ECO:0007669"/>
    <property type="project" value="TreeGrafter"/>
</dbReference>
<evidence type="ECO:0000256" key="7">
    <source>
        <dbReference type="ARBA" id="ARBA00023224"/>
    </source>
</evidence>
<dbReference type="GO" id="GO:0007165">
    <property type="term" value="P:signal transduction"/>
    <property type="evidence" value="ECO:0007669"/>
    <property type="project" value="UniProtKB-KW"/>
</dbReference>
<dbReference type="GO" id="GO:0050909">
    <property type="term" value="P:sensory perception of taste"/>
    <property type="evidence" value="ECO:0007669"/>
    <property type="project" value="InterPro"/>
</dbReference>
<feature type="transmembrane region" description="Helical" evidence="8">
    <location>
        <begin position="143"/>
        <end position="163"/>
    </location>
</feature>
<keyword evidence="3 8" id="KW-0812">Transmembrane</keyword>
<proteinExistence type="inferred from homology"/>
<dbReference type="PANTHER" id="PTHR21143">
    <property type="entry name" value="INVERTEBRATE GUSTATORY RECEPTOR"/>
    <property type="match status" value="1"/>
</dbReference>
<comment type="similarity">
    <text evidence="8">Belongs to the insect chemoreceptor superfamily. Gustatory receptor (GR) family.</text>
</comment>
<protein>
    <recommendedName>
        <fullName evidence="8">Gustatory receptor</fullName>
    </recommendedName>
</protein>